<dbReference type="AlphaFoldDB" id="A0A0E3JYL7"/>
<dbReference type="GO" id="GO:0005829">
    <property type="term" value="C:cytosol"/>
    <property type="evidence" value="ECO:0007669"/>
    <property type="project" value="TreeGrafter"/>
</dbReference>
<dbReference type="InterPro" id="IPR036388">
    <property type="entry name" value="WH-like_DNA-bd_sf"/>
</dbReference>
<dbReference type="PROSITE" id="PS50110">
    <property type="entry name" value="RESPONSE_REGULATORY"/>
    <property type="match status" value="1"/>
</dbReference>
<evidence type="ECO:0000256" key="2">
    <source>
        <dbReference type="ARBA" id="ARBA00023015"/>
    </source>
</evidence>
<dbReference type="CDD" id="cd00383">
    <property type="entry name" value="trans_reg_C"/>
    <property type="match status" value="1"/>
</dbReference>
<dbReference type="Gene3D" id="6.10.250.690">
    <property type="match status" value="1"/>
</dbReference>
<dbReference type="InterPro" id="IPR039420">
    <property type="entry name" value="WalR-like"/>
</dbReference>
<dbReference type="Pfam" id="PF00072">
    <property type="entry name" value="Response_reg"/>
    <property type="match status" value="1"/>
</dbReference>
<organism evidence="10 11">
    <name type="scientific">Clostridium scatologenes</name>
    <dbReference type="NCBI Taxonomy" id="1548"/>
    <lineage>
        <taxon>Bacteria</taxon>
        <taxon>Bacillati</taxon>
        <taxon>Bacillota</taxon>
        <taxon>Clostridia</taxon>
        <taxon>Eubacteriales</taxon>
        <taxon>Clostridiaceae</taxon>
        <taxon>Clostridium</taxon>
    </lineage>
</organism>
<dbReference type="InterPro" id="IPR011006">
    <property type="entry name" value="CheY-like_superfamily"/>
</dbReference>
<evidence type="ECO:0000256" key="4">
    <source>
        <dbReference type="ARBA" id="ARBA00023163"/>
    </source>
</evidence>
<keyword evidence="4" id="KW-0804">Transcription</keyword>
<evidence type="ECO:0000313" key="10">
    <source>
        <dbReference type="EMBL" id="AKA69024.1"/>
    </source>
</evidence>
<dbReference type="Proteomes" id="UP000033115">
    <property type="component" value="Chromosome"/>
</dbReference>
<dbReference type="GO" id="GO:0000156">
    <property type="term" value="F:phosphorelay response regulator activity"/>
    <property type="evidence" value="ECO:0007669"/>
    <property type="project" value="TreeGrafter"/>
</dbReference>
<dbReference type="GO" id="GO:0032993">
    <property type="term" value="C:protein-DNA complex"/>
    <property type="evidence" value="ECO:0007669"/>
    <property type="project" value="TreeGrafter"/>
</dbReference>
<dbReference type="EMBL" id="CP009933">
    <property type="protein sequence ID" value="AKA69024.1"/>
    <property type="molecule type" value="Genomic_DNA"/>
</dbReference>
<proteinExistence type="predicted"/>
<dbReference type="Pfam" id="PF00486">
    <property type="entry name" value="Trans_reg_C"/>
    <property type="match status" value="1"/>
</dbReference>
<dbReference type="GO" id="GO:0000976">
    <property type="term" value="F:transcription cis-regulatory region binding"/>
    <property type="evidence" value="ECO:0007669"/>
    <property type="project" value="TreeGrafter"/>
</dbReference>
<dbReference type="SMART" id="SM00862">
    <property type="entry name" value="Trans_reg_C"/>
    <property type="match status" value="1"/>
</dbReference>
<evidence type="ECO:0000259" key="8">
    <source>
        <dbReference type="PROSITE" id="PS50110"/>
    </source>
</evidence>
<feature type="DNA-binding region" description="OmpR/PhoB-type" evidence="7">
    <location>
        <begin position="128"/>
        <end position="224"/>
    </location>
</feature>
<evidence type="ECO:0000256" key="5">
    <source>
        <dbReference type="ARBA" id="ARBA00024867"/>
    </source>
</evidence>
<dbReference type="SUPFAM" id="SSF52172">
    <property type="entry name" value="CheY-like"/>
    <property type="match status" value="1"/>
</dbReference>
<evidence type="ECO:0000256" key="1">
    <source>
        <dbReference type="ARBA" id="ARBA00018672"/>
    </source>
</evidence>
<dbReference type="KEGG" id="csq:CSCA_1899"/>
<dbReference type="PROSITE" id="PS51755">
    <property type="entry name" value="OMPR_PHOB"/>
    <property type="match status" value="1"/>
</dbReference>
<name>A0A0E3JYL7_CLOSL</name>
<dbReference type="RefSeq" id="WP_029161791.1">
    <property type="nucleotide sequence ID" value="NZ_CP009933.1"/>
</dbReference>
<evidence type="ECO:0000259" key="9">
    <source>
        <dbReference type="PROSITE" id="PS51755"/>
    </source>
</evidence>
<dbReference type="InterPro" id="IPR001789">
    <property type="entry name" value="Sig_transdc_resp-reg_receiver"/>
</dbReference>
<feature type="modified residue" description="4-aspartylphosphate" evidence="6">
    <location>
        <position position="52"/>
    </location>
</feature>
<evidence type="ECO:0000256" key="7">
    <source>
        <dbReference type="PROSITE-ProRule" id="PRU01091"/>
    </source>
</evidence>
<dbReference type="PANTHER" id="PTHR48111:SF43">
    <property type="entry name" value="STAGE 0 SPORULATION PROTEIN A HOMOLOG"/>
    <property type="match status" value="1"/>
</dbReference>
<evidence type="ECO:0000256" key="6">
    <source>
        <dbReference type="PROSITE-ProRule" id="PRU00169"/>
    </source>
</evidence>
<keyword evidence="6" id="KW-0597">Phosphoprotein</keyword>
<keyword evidence="2" id="KW-0805">Transcription regulation</keyword>
<dbReference type="Gene3D" id="1.10.10.10">
    <property type="entry name" value="Winged helix-like DNA-binding domain superfamily/Winged helix DNA-binding domain"/>
    <property type="match status" value="1"/>
</dbReference>
<dbReference type="GO" id="GO:0006355">
    <property type="term" value="P:regulation of DNA-templated transcription"/>
    <property type="evidence" value="ECO:0007669"/>
    <property type="project" value="InterPro"/>
</dbReference>
<feature type="domain" description="OmpR/PhoB-type" evidence="9">
    <location>
        <begin position="128"/>
        <end position="224"/>
    </location>
</feature>
<dbReference type="InterPro" id="IPR016032">
    <property type="entry name" value="Sig_transdc_resp-reg_C-effctor"/>
</dbReference>
<dbReference type="PANTHER" id="PTHR48111">
    <property type="entry name" value="REGULATOR OF RPOS"/>
    <property type="match status" value="1"/>
</dbReference>
<dbReference type="SMART" id="SM00448">
    <property type="entry name" value="REC"/>
    <property type="match status" value="1"/>
</dbReference>
<reference evidence="10 11" key="1">
    <citation type="journal article" date="2015" name="J. Biotechnol.">
        <title>Complete genome sequence of a malodorant-producing acetogen, Clostridium scatologenes ATCC 25775(T).</title>
        <authorList>
            <person name="Zhu Z."/>
            <person name="Guo T."/>
            <person name="Zheng H."/>
            <person name="Song T."/>
            <person name="Ouyang P."/>
            <person name="Xie J."/>
        </authorList>
    </citation>
    <scope>NUCLEOTIDE SEQUENCE [LARGE SCALE GENOMIC DNA]</scope>
    <source>
        <strain evidence="10 11">ATCC 25775</strain>
    </source>
</reference>
<dbReference type="HOGENOM" id="CLU_000445_30_3_9"/>
<evidence type="ECO:0000256" key="3">
    <source>
        <dbReference type="ARBA" id="ARBA00023125"/>
    </source>
</evidence>
<feature type="domain" description="Response regulatory" evidence="8">
    <location>
        <begin position="3"/>
        <end position="116"/>
    </location>
</feature>
<dbReference type="Gene3D" id="3.40.50.2300">
    <property type="match status" value="1"/>
</dbReference>
<accession>A0A0E3JYL7</accession>
<comment type="function">
    <text evidence="5">May play the central regulatory role in sporulation. It may be an element of the effector pathway responsible for the activation of sporulation genes in response to nutritional stress. Spo0A may act in concert with spo0H (a sigma factor) to control the expression of some genes that are critical to the sporulation process.</text>
</comment>
<gene>
    <name evidence="10" type="ORF">CSCA_1899</name>
</gene>
<dbReference type="InterPro" id="IPR001867">
    <property type="entry name" value="OmpR/PhoB-type_DNA-bd"/>
</dbReference>
<keyword evidence="11" id="KW-1185">Reference proteome</keyword>
<protein>
    <recommendedName>
        <fullName evidence="1">Stage 0 sporulation protein A homolog</fullName>
    </recommendedName>
</protein>
<dbReference type="STRING" id="1548.CSCA_1899"/>
<keyword evidence="3 7" id="KW-0238">DNA-binding</keyword>
<sequence>MFKILVVEDDEIIGEEIITALKKQGYESKKIEDFNMVIEEFIKYKPDLVLMDINLPVYDGFYWCGKIRMLSKVPIIFISSRNEEMDIIVATNMGGDDYLTKPFSINILLTKVNALLRRTYAYFNDLESDVITHKGLILNLKDDTIMYNGKSLQLTRNEFKILHILMKNKGSIVSRDRIIRNLWQDESFVDDNTLTVNITRLRKKLKDVGLENYIQTQKSMGYIV</sequence>
<evidence type="ECO:0000313" key="11">
    <source>
        <dbReference type="Proteomes" id="UP000033115"/>
    </source>
</evidence>
<dbReference type="SUPFAM" id="SSF46894">
    <property type="entry name" value="C-terminal effector domain of the bipartite response regulators"/>
    <property type="match status" value="1"/>
</dbReference>